<name>A0A6A6I5A8_9PLEO</name>
<feature type="domain" description="Major facilitator superfamily (MFS) profile" evidence="6">
    <location>
        <begin position="79"/>
        <end position="512"/>
    </location>
</feature>
<keyword evidence="4 5" id="KW-0472">Membrane</keyword>
<dbReference type="GO" id="GO:0005886">
    <property type="term" value="C:plasma membrane"/>
    <property type="evidence" value="ECO:0007669"/>
    <property type="project" value="TreeGrafter"/>
</dbReference>
<dbReference type="InterPro" id="IPR036259">
    <property type="entry name" value="MFS_trans_sf"/>
</dbReference>
<feature type="transmembrane region" description="Helical" evidence="5">
    <location>
        <begin position="232"/>
        <end position="254"/>
    </location>
</feature>
<dbReference type="Pfam" id="PF07690">
    <property type="entry name" value="MFS_1"/>
    <property type="match status" value="1"/>
</dbReference>
<protein>
    <submittedName>
        <fullName evidence="7">MFS general substrate transporter</fullName>
    </submittedName>
</protein>
<feature type="transmembrane region" description="Helical" evidence="5">
    <location>
        <begin position="392"/>
        <end position="412"/>
    </location>
</feature>
<evidence type="ECO:0000313" key="8">
    <source>
        <dbReference type="Proteomes" id="UP000800094"/>
    </source>
</evidence>
<dbReference type="PANTHER" id="PTHR23502:SF60">
    <property type="entry name" value="MAJOR FACILITATOR SUPERFAMILY (MFS) PROFILE DOMAIN-CONTAINING PROTEIN-RELATED"/>
    <property type="match status" value="1"/>
</dbReference>
<evidence type="ECO:0000256" key="5">
    <source>
        <dbReference type="SAM" id="Phobius"/>
    </source>
</evidence>
<dbReference type="InterPro" id="IPR020846">
    <property type="entry name" value="MFS_dom"/>
</dbReference>
<feature type="transmembrane region" description="Helical" evidence="5">
    <location>
        <begin position="353"/>
        <end position="371"/>
    </location>
</feature>
<feature type="transmembrane region" description="Helical" evidence="5">
    <location>
        <begin position="114"/>
        <end position="133"/>
    </location>
</feature>
<dbReference type="GeneID" id="54579395"/>
<dbReference type="RefSeq" id="XP_033679747.1">
    <property type="nucleotide sequence ID" value="XM_033826065.1"/>
</dbReference>
<feature type="transmembrane region" description="Helical" evidence="5">
    <location>
        <begin position="145"/>
        <end position="163"/>
    </location>
</feature>
<keyword evidence="2 5" id="KW-0812">Transmembrane</keyword>
<accession>A0A6A6I5A8</accession>
<dbReference type="PANTHER" id="PTHR23502">
    <property type="entry name" value="MAJOR FACILITATOR SUPERFAMILY"/>
    <property type="match status" value="1"/>
</dbReference>
<feature type="transmembrane region" description="Helical" evidence="5">
    <location>
        <begin position="207"/>
        <end position="226"/>
    </location>
</feature>
<dbReference type="AlphaFoldDB" id="A0A6A6I5A8"/>
<dbReference type="PROSITE" id="PS50850">
    <property type="entry name" value="MFS"/>
    <property type="match status" value="1"/>
</dbReference>
<keyword evidence="8" id="KW-1185">Reference proteome</keyword>
<feature type="transmembrane region" description="Helical" evidence="5">
    <location>
        <begin position="451"/>
        <end position="471"/>
    </location>
</feature>
<evidence type="ECO:0000256" key="1">
    <source>
        <dbReference type="ARBA" id="ARBA00004141"/>
    </source>
</evidence>
<reference evidence="7" key="1">
    <citation type="journal article" date="2020" name="Stud. Mycol.">
        <title>101 Dothideomycetes genomes: a test case for predicting lifestyles and emergence of pathogens.</title>
        <authorList>
            <person name="Haridas S."/>
            <person name="Albert R."/>
            <person name="Binder M."/>
            <person name="Bloem J."/>
            <person name="Labutti K."/>
            <person name="Salamov A."/>
            <person name="Andreopoulos B."/>
            <person name="Baker S."/>
            <person name="Barry K."/>
            <person name="Bills G."/>
            <person name="Bluhm B."/>
            <person name="Cannon C."/>
            <person name="Castanera R."/>
            <person name="Culley D."/>
            <person name="Daum C."/>
            <person name="Ezra D."/>
            <person name="Gonzalez J."/>
            <person name="Henrissat B."/>
            <person name="Kuo A."/>
            <person name="Liang C."/>
            <person name="Lipzen A."/>
            <person name="Lutzoni F."/>
            <person name="Magnuson J."/>
            <person name="Mondo S."/>
            <person name="Nolan M."/>
            <person name="Ohm R."/>
            <person name="Pangilinan J."/>
            <person name="Park H.-J."/>
            <person name="Ramirez L."/>
            <person name="Alfaro M."/>
            <person name="Sun H."/>
            <person name="Tritt A."/>
            <person name="Yoshinaga Y."/>
            <person name="Zwiers L.-H."/>
            <person name="Turgeon B."/>
            <person name="Goodwin S."/>
            <person name="Spatafora J."/>
            <person name="Crous P."/>
            <person name="Grigoriev I."/>
        </authorList>
    </citation>
    <scope>NUCLEOTIDE SEQUENCE</scope>
    <source>
        <strain evidence="7">CBS 122368</strain>
    </source>
</reference>
<evidence type="ECO:0000256" key="4">
    <source>
        <dbReference type="ARBA" id="ARBA00023136"/>
    </source>
</evidence>
<feature type="transmembrane region" description="Helical" evidence="5">
    <location>
        <begin position="79"/>
        <end position="102"/>
    </location>
</feature>
<sequence length="527" mass="56954">MDIADMKTHPSLDVASHAASQRDLVWERYLQLLAEETSMPDKIFNSGYTIRDLDPNLVVLDEDAHEHPRTWPVREKARATAMIGGFCFLSPFASTIFAPSVLQVMHDLHITDSTVGALQVSIFMFAYAIAPLFLAPLSERYGRTVVIHGGNLIFVAFCIGGGYSQTTAQFSVCRFLAGIGGSAAVAVVGGVVADIWDLKSRAKASGIVMIGPVLGPIIGPVCGGWMSEEASWRWTLWVPAIACGVLSLLGLFLMPESYAPRVLQRKLSKAQKSRANDHLYTVLDLQQQQHASFGALLSEVARPLVYLVLDPALLLGSLFYSIVFGVIYLLLVTFANVFGRGYGHSVGIVGTDLLALGVGMIIGTVATIKVMDAVFKRDTSTGQLKYKPESRLISCIAGGLLCVGGLFMYGFSALKTHFIVPLVGCAIFAIGGINIMLAIQLYAVDGFKYPASAFATISVLRCLFAGAFPLFGPKLFDRLGVDWGVALLAFLVLGIGMPLIALLYIFGPKLRKVGVDRMDRFVGDERK</sequence>
<evidence type="ECO:0000259" key="6">
    <source>
        <dbReference type="PROSITE" id="PS50850"/>
    </source>
</evidence>
<dbReference type="InterPro" id="IPR011701">
    <property type="entry name" value="MFS"/>
</dbReference>
<dbReference type="SUPFAM" id="SSF103473">
    <property type="entry name" value="MFS general substrate transporter"/>
    <property type="match status" value="1"/>
</dbReference>
<dbReference type="GO" id="GO:0022857">
    <property type="term" value="F:transmembrane transporter activity"/>
    <property type="evidence" value="ECO:0007669"/>
    <property type="project" value="InterPro"/>
</dbReference>
<organism evidence="7 8">
    <name type="scientific">Trematosphaeria pertusa</name>
    <dbReference type="NCBI Taxonomy" id="390896"/>
    <lineage>
        <taxon>Eukaryota</taxon>
        <taxon>Fungi</taxon>
        <taxon>Dikarya</taxon>
        <taxon>Ascomycota</taxon>
        <taxon>Pezizomycotina</taxon>
        <taxon>Dothideomycetes</taxon>
        <taxon>Pleosporomycetidae</taxon>
        <taxon>Pleosporales</taxon>
        <taxon>Massarineae</taxon>
        <taxon>Trematosphaeriaceae</taxon>
        <taxon>Trematosphaeria</taxon>
    </lineage>
</organism>
<proteinExistence type="predicted"/>
<comment type="subcellular location">
    <subcellularLocation>
        <location evidence="1">Membrane</location>
        <topology evidence="1">Multi-pass membrane protein</topology>
    </subcellularLocation>
</comment>
<keyword evidence="3 5" id="KW-1133">Transmembrane helix</keyword>
<feature type="transmembrane region" description="Helical" evidence="5">
    <location>
        <begin position="312"/>
        <end position="333"/>
    </location>
</feature>
<evidence type="ECO:0000256" key="2">
    <source>
        <dbReference type="ARBA" id="ARBA00022692"/>
    </source>
</evidence>
<dbReference type="EMBL" id="ML987202">
    <property type="protein sequence ID" value="KAF2244743.1"/>
    <property type="molecule type" value="Genomic_DNA"/>
</dbReference>
<feature type="transmembrane region" description="Helical" evidence="5">
    <location>
        <begin position="418"/>
        <end position="439"/>
    </location>
</feature>
<gene>
    <name evidence="7" type="ORF">BU26DRAFT_490802</name>
</gene>
<feature type="transmembrane region" description="Helical" evidence="5">
    <location>
        <begin position="483"/>
        <end position="507"/>
    </location>
</feature>
<dbReference type="Proteomes" id="UP000800094">
    <property type="component" value="Unassembled WGS sequence"/>
</dbReference>
<feature type="transmembrane region" description="Helical" evidence="5">
    <location>
        <begin position="175"/>
        <end position="195"/>
    </location>
</feature>
<dbReference type="Gene3D" id="1.20.1250.20">
    <property type="entry name" value="MFS general substrate transporter like domains"/>
    <property type="match status" value="1"/>
</dbReference>
<evidence type="ECO:0000313" key="7">
    <source>
        <dbReference type="EMBL" id="KAF2244743.1"/>
    </source>
</evidence>
<evidence type="ECO:0000256" key="3">
    <source>
        <dbReference type="ARBA" id="ARBA00022989"/>
    </source>
</evidence>
<dbReference type="OrthoDB" id="6770063at2759"/>